<evidence type="ECO:0000313" key="2">
    <source>
        <dbReference type="Proteomes" id="UP000295345"/>
    </source>
</evidence>
<dbReference type="EMBL" id="SMKI01000024">
    <property type="protein sequence ID" value="TDC78964.1"/>
    <property type="molecule type" value="Genomic_DNA"/>
</dbReference>
<protein>
    <submittedName>
        <fullName evidence="1">Uncharacterized protein</fullName>
    </submittedName>
</protein>
<reference evidence="1 2" key="1">
    <citation type="submission" date="2019-03" db="EMBL/GenBank/DDBJ databases">
        <title>Draft genome sequences of novel Actinobacteria.</title>
        <authorList>
            <person name="Sahin N."/>
            <person name="Ay H."/>
            <person name="Saygin H."/>
        </authorList>
    </citation>
    <scope>NUCLEOTIDE SEQUENCE [LARGE SCALE GENOMIC DNA]</scope>
    <source>
        <strain evidence="1 2">DSM 41900</strain>
    </source>
</reference>
<proteinExistence type="predicted"/>
<keyword evidence="2" id="KW-1185">Reference proteome</keyword>
<name>A0A4R4TSH0_9ACTN</name>
<comment type="caution">
    <text evidence="1">The sequence shown here is derived from an EMBL/GenBank/DDBJ whole genome shotgun (WGS) entry which is preliminary data.</text>
</comment>
<sequence>MIYLGFYRELGPTGPEDVYRTSVHDAIAPKADYPAGAVAEYLEAGHPILDVTEFTSDVVAGAFGVPGGSSVMTDGDFAWRFDLVDYVKVYSPRLPEEFLERATAGAGAMPRLSRERLIALTHEISADLGFRRG</sequence>
<organism evidence="1 2">
    <name type="scientific">Streptomyces hainanensis</name>
    <dbReference type="NCBI Taxonomy" id="402648"/>
    <lineage>
        <taxon>Bacteria</taxon>
        <taxon>Bacillati</taxon>
        <taxon>Actinomycetota</taxon>
        <taxon>Actinomycetes</taxon>
        <taxon>Kitasatosporales</taxon>
        <taxon>Streptomycetaceae</taxon>
        <taxon>Streptomyces</taxon>
    </lineage>
</organism>
<evidence type="ECO:0000313" key="1">
    <source>
        <dbReference type="EMBL" id="TDC78964.1"/>
    </source>
</evidence>
<gene>
    <name evidence="1" type="ORF">E1283_03805</name>
</gene>
<dbReference type="RefSeq" id="WP_132816419.1">
    <property type="nucleotide sequence ID" value="NZ_SMKI01000024.1"/>
</dbReference>
<dbReference type="OrthoDB" id="275232at2"/>
<accession>A0A4R4TSH0</accession>
<dbReference type="AlphaFoldDB" id="A0A4R4TSH0"/>
<dbReference type="Proteomes" id="UP000295345">
    <property type="component" value="Unassembled WGS sequence"/>
</dbReference>